<keyword evidence="11" id="KW-0407">Ion channel</keyword>
<evidence type="ECO:0000256" key="2">
    <source>
        <dbReference type="ARBA" id="ARBA00010199"/>
    </source>
</evidence>
<name>A0A1J7GU39_LUPAN</name>
<sequence>MGSVDGHDQPLLSNHNHEHHQQHELENILSNTTLPVQTRLRKALWIESKYLFFLAAPAVVVYLINYVMSMSTQIFSGHLGNLELAAASLGNTGIQIFAYGLMLGMGSAVETLCGQAFGANKLEMLVFLGQAPNIAYAAALFVYGLIPQIFAYAVNFPIQKFLQAQSLVAPSAYISAATLVLHLFLSWLVVYKVGLGLLGASLVLSISWWIIVIGQFVYILKSEKCKNTWQGFSWEAFTGLPEFFKLSAASAVMLCLETWYFQILVLLAGLLPHPELALDSLSICTTIMGWVFMISVGFNAAASVRVSNELGARNPRSASFSVVVVTAMSFIISVIAAVVVLALRDVISYVFTEGEEVAAAVSDLCPLLALSLVLNGIQPVLSGVAVGCGWQSFVAYVNVACYYGVGIPLGAVLGFYFKFGAKCQRPESVNIAAVFTFDSVIGRAAKVAMEMAVSDVNGDPRVLNGTKLNLITKDASCSVFLGSIGAFQALEKGVAAIIGPQSSAIAHMISQIADAVKVPLISYGATDSTLSSLQFPFFLRTTHSDLEQMTAMADLIDFNGWKEVIAVFLDDDYGRNGISALGNELERRRLRIAYKLRLSILFDVDEINNLLNQSKVFGPRVYVVHVNPDPRLRIFTVAHKLQMIANDYVWLVTDWLFATLDSFSPVNQTTLSVLQGVVGLRQHIPDSRKKRSFVSRWEKMQKEGVVNTSLNSYGFYAYDTIWAVAFSIDKFMEVHNNITFSFDNHFMLPRTEETVIQLDMLKVFDGGSDLVNILLESNFTGLSGQIQFSSDRNIISGGYEVININQMAITRVGYWYNNSGFSVMPPKILTNKEHRRFFQNQKLDNITWPGGKTERPRGWVIADNARPLRIVVPKRASFVEFVTELQDSHQVQGYCIDVFTKALEFIPYDVPYVFKPVGNGIANPNYDALVEMVAENVYDAIVGDIAIVTNRTKIVDFSQPFASSSLVIVAPINNAKSNTWVFLKPFTADMWGATAASFMAIAVVIWILEHRVNSDFRGPPKRQIVTIFMFSLSTLFKTNQEKTVSSLAKMVMIVWLFLLMVITSSYTASLSSILTVEQLSSPITGIDSLIASNWPIGYQVGSFAYSYLTENLYIPSSRLVSLGSPEEYAIALQKGPSHGGVAAIIDELPYVNLFLSKQTDFGIIGQPFTRASWGFAFPRESPFALDMSTAILKLSESGELQKIYEKWFCKMGCPEERTSNSEPNQLHLVSFWGLYLLFGAVSLAAIVVFLLQIIYQYVRFKQSQKDVASSSSNSPSSSCYQIVINIFNFIDKKEEAIKKTFTQGDNHHNPN</sequence>
<evidence type="ECO:0000313" key="14">
    <source>
        <dbReference type="EMBL" id="OIW04055.1"/>
    </source>
</evidence>
<dbReference type="GO" id="GO:1990961">
    <property type="term" value="P:xenobiotic detoxification by transmembrane export across the plasma membrane"/>
    <property type="evidence" value="ECO:0007669"/>
    <property type="project" value="InterPro"/>
</dbReference>
<feature type="transmembrane region" description="Helical" evidence="12">
    <location>
        <begin position="134"/>
        <end position="155"/>
    </location>
</feature>
<evidence type="ECO:0000259" key="13">
    <source>
        <dbReference type="SMART" id="SM00079"/>
    </source>
</evidence>
<reference evidence="14 15" key="1">
    <citation type="journal article" date="2017" name="Plant Biotechnol. J.">
        <title>A comprehensive draft genome sequence for lupin (Lupinus angustifolius), an emerging health food: insights into plant-microbe interactions and legume evolution.</title>
        <authorList>
            <person name="Hane J.K."/>
            <person name="Ming Y."/>
            <person name="Kamphuis L.G."/>
            <person name="Nelson M.N."/>
            <person name="Garg G."/>
            <person name="Atkins C.A."/>
            <person name="Bayer P.E."/>
            <person name="Bravo A."/>
            <person name="Bringans S."/>
            <person name="Cannon S."/>
            <person name="Edwards D."/>
            <person name="Foley R."/>
            <person name="Gao L.L."/>
            <person name="Harrison M.J."/>
            <person name="Huang W."/>
            <person name="Hurgobin B."/>
            <person name="Li S."/>
            <person name="Liu C.W."/>
            <person name="McGrath A."/>
            <person name="Morahan G."/>
            <person name="Murray J."/>
            <person name="Weller J."/>
            <person name="Jian J."/>
            <person name="Singh K.B."/>
        </authorList>
    </citation>
    <scope>NUCLEOTIDE SEQUENCE [LARGE SCALE GENOMIC DNA]</scope>
    <source>
        <strain evidence="15">cv. Tanjil</strain>
        <tissue evidence="14">Whole plant</tissue>
    </source>
</reference>
<dbReference type="Proteomes" id="UP000188354">
    <property type="component" value="Chromosome LG10"/>
</dbReference>
<dbReference type="InterPro" id="IPR001320">
    <property type="entry name" value="Iontro_rcpt_C"/>
</dbReference>
<dbReference type="Gene3D" id="1.10.287.70">
    <property type="match status" value="1"/>
</dbReference>
<dbReference type="FunFam" id="3.40.190.10:FF:000175">
    <property type="entry name" value="Glutamate receptor"/>
    <property type="match status" value="1"/>
</dbReference>
<feature type="transmembrane region" description="Helical" evidence="12">
    <location>
        <begin position="167"/>
        <end position="189"/>
    </location>
</feature>
<dbReference type="CDD" id="cd13686">
    <property type="entry name" value="GluR_Plant"/>
    <property type="match status" value="1"/>
</dbReference>
<dbReference type="Pfam" id="PF01554">
    <property type="entry name" value="MatE"/>
    <property type="match status" value="2"/>
</dbReference>
<dbReference type="Gramene" id="OIW04055">
    <property type="protein sequence ID" value="OIW04055"/>
    <property type="gene ID" value="TanjilG_24166"/>
</dbReference>
<dbReference type="FunFam" id="3.40.50.2300:FF:000081">
    <property type="entry name" value="Glutamate receptor"/>
    <property type="match status" value="1"/>
</dbReference>
<dbReference type="NCBIfam" id="TIGR00797">
    <property type="entry name" value="matE"/>
    <property type="match status" value="1"/>
</dbReference>
<evidence type="ECO:0000256" key="4">
    <source>
        <dbReference type="ARBA" id="ARBA00022692"/>
    </source>
</evidence>
<keyword evidence="10" id="KW-1071">Ligand-gated ion channel</keyword>
<evidence type="ECO:0000256" key="6">
    <source>
        <dbReference type="ARBA" id="ARBA00023065"/>
    </source>
</evidence>
<feature type="domain" description="Ionotropic glutamate receptor C-terminal" evidence="13">
    <location>
        <begin position="867"/>
        <end position="1210"/>
    </location>
</feature>
<feature type="transmembrane region" description="Helical" evidence="12">
    <location>
        <begin position="322"/>
        <end position="343"/>
    </location>
</feature>
<evidence type="ECO:0000256" key="9">
    <source>
        <dbReference type="ARBA" id="ARBA00023180"/>
    </source>
</evidence>
<dbReference type="CDD" id="cd19990">
    <property type="entry name" value="PBP1_GABAb_receptor_plant"/>
    <property type="match status" value="1"/>
</dbReference>
<dbReference type="InterPro" id="IPR028082">
    <property type="entry name" value="Peripla_BP_I"/>
</dbReference>
<dbReference type="GO" id="GO:0016020">
    <property type="term" value="C:membrane"/>
    <property type="evidence" value="ECO:0007669"/>
    <property type="project" value="UniProtKB-SubCell"/>
</dbReference>
<dbReference type="Pfam" id="PF00060">
    <property type="entry name" value="Lig_chan"/>
    <property type="match status" value="1"/>
</dbReference>
<feature type="transmembrane region" description="Helical" evidence="12">
    <location>
        <begin position="990"/>
        <end position="1008"/>
    </location>
</feature>
<keyword evidence="6" id="KW-0406">Ion transport</keyword>
<proteinExistence type="inferred from homology"/>
<dbReference type="SUPFAM" id="SSF53822">
    <property type="entry name" value="Periplasmic binding protein-like I"/>
    <property type="match status" value="1"/>
</dbReference>
<keyword evidence="9" id="KW-0325">Glycoprotein</keyword>
<keyword evidence="8" id="KW-0675">Receptor</keyword>
<keyword evidence="5 12" id="KW-1133">Transmembrane helix</keyword>
<feature type="transmembrane region" description="Helical" evidence="12">
    <location>
        <begin position="1050"/>
        <end position="1074"/>
    </location>
</feature>
<dbReference type="InterPro" id="IPR045069">
    <property type="entry name" value="MATE_euk"/>
</dbReference>
<dbReference type="InterPro" id="IPR019594">
    <property type="entry name" value="Glu/Gly-bd"/>
</dbReference>
<dbReference type="Pfam" id="PF10613">
    <property type="entry name" value="Lig_chan-Glu_bd"/>
    <property type="match status" value="1"/>
</dbReference>
<dbReference type="SUPFAM" id="SSF53850">
    <property type="entry name" value="Periplasmic binding protein-like II"/>
    <property type="match status" value="1"/>
</dbReference>
<feature type="transmembrane region" description="Helical" evidence="12">
    <location>
        <begin position="195"/>
        <end position="220"/>
    </location>
</feature>
<evidence type="ECO:0000313" key="15">
    <source>
        <dbReference type="Proteomes" id="UP000188354"/>
    </source>
</evidence>
<organism evidence="14 15">
    <name type="scientific">Lupinus angustifolius</name>
    <name type="common">Narrow-leaved blue lupine</name>
    <dbReference type="NCBI Taxonomy" id="3871"/>
    <lineage>
        <taxon>Eukaryota</taxon>
        <taxon>Viridiplantae</taxon>
        <taxon>Streptophyta</taxon>
        <taxon>Embryophyta</taxon>
        <taxon>Tracheophyta</taxon>
        <taxon>Spermatophyta</taxon>
        <taxon>Magnoliopsida</taxon>
        <taxon>eudicotyledons</taxon>
        <taxon>Gunneridae</taxon>
        <taxon>Pentapetalae</taxon>
        <taxon>rosids</taxon>
        <taxon>fabids</taxon>
        <taxon>Fabales</taxon>
        <taxon>Fabaceae</taxon>
        <taxon>Papilionoideae</taxon>
        <taxon>50 kb inversion clade</taxon>
        <taxon>genistoids sensu lato</taxon>
        <taxon>core genistoids</taxon>
        <taxon>Genisteae</taxon>
        <taxon>Lupinus</taxon>
    </lineage>
</organism>
<dbReference type="Pfam" id="PF01094">
    <property type="entry name" value="ANF_receptor"/>
    <property type="match status" value="1"/>
</dbReference>
<protein>
    <recommendedName>
        <fullName evidence="12">Protein DETOXIFICATION</fullName>
    </recommendedName>
    <alternativeName>
        <fullName evidence="12">Multidrug and toxic compound extrusion protein</fullName>
    </alternativeName>
</protein>
<dbReference type="STRING" id="3871.A0A1J7GU39"/>
<keyword evidence="7 12" id="KW-0472">Membrane</keyword>
<feature type="transmembrane region" description="Helical" evidence="12">
    <location>
        <begin position="50"/>
        <end position="68"/>
    </location>
</feature>
<accession>A0A1J7GU39</accession>
<dbReference type="SMART" id="SM00079">
    <property type="entry name" value="PBPe"/>
    <property type="match status" value="1"/>
</dbReference>
<dbReference type="Gene3D" id="3.40.190.10">
    <property type="entry name" value="Periplasmic binding protein-like II"/>
    <property type="match status" value="2"/>
</dbReference>
<evidence type="ECO:0000256" key="7">
    <source>
        <dbReference type="ARBA" id="ARBA00023136"/>
    </source>
</evidence>
<dbReference type="GO" id="GO:0015297">
    <property type="term" value="F:antiporter activity"/>
    <property type="evidence" value="ECO:0007669"/>
    <property type="project" value="InterPro"/>
</dbReference>
<dbReference type="OMA" id="CCTAHEP"/>
<evidence type="ECO:0000256" key="11">
    <source>
        <dbReference type="ARBA" id="ARBA00023303"/>
    </source>
</evidence>
<dbReference type="InterPro" id="IPR044440">
    <property type="entry name" value="GABAb_receptor_plant_PBP1"/>
</dbReference>
<evidence type="ECO:0000256" key="12">
    <source>
        <dbReference type="RuleBase" id="RU004914"/>
    </source>
</evidence>
<gene>
    <name evidence="14" type="ORF">TanjilG_24166</name>
</gene>
<keyword evidence="4 12" id="KW-0812">Transmembrane</keyword>
<feature type="transmembrane region" description="Helical" evidence="12">
    <location>
        <begin position="393"/>
        <end position="417"/>
    </location>
</feature>
<evidence type="ECO:0000256" key="8">
    <source>
        <dbReference type="ARBA" id="ARBA00023170"/>
    </source>
</evidence>
<dbReference type="InterPro" id="IPR015683">
    <property type="entry name" value="Ionotropic_Glu_rcpt"/>
</dbReference>
<evidence type="ECO:0000256" key="3">
    <source>
        <dbReference type="ARBA" id="ARBA00022448"/>
    </source>
</evidence>
<keyword evidence="3" id="KW-0813">Transport</keyword>
<dbReference type="FunFam" id="1.10.287.70:FF:000172">
    <property type="entry name" value="Glutamate receptor"/>
    <property type="match status" value="1"/>
</dbReference>
<feature type="transmembrane region" description="Helical" evidence="12">
    <location>
        <begin position="251"/>
        <end position="271"/>
    </location>
</feature>
<evidence type="ECO:0000256" key="10">
    <source>
        <dbReference type="ARBA" id="ARBA00023286"/>
    </source>
</evidence>
<dbReference type="EMBL" id="CM007370">
    <property type="protein sequence ID" value="OIW04055.1"/>
    <property type="molecule type" value="Genomic_DNA"/>
</dbReference>
<dbReference type="GO" id="GO:0042910">
    <property type="term" value="F:xenobiotic transmembrane transporter activity"/>
    <property type="evidence" value="ECO:0007669"/>
    <property type="project" value="InterPro"/>
</dbReference>
<feature type="transmembrane region" description="Helical" evidence="12">
    <location>
        <begin position="1232"/>
        <end position="1255"/>
    </location>
</feature>
<dbReference type="FunFam" id="3.40.190.10:FF:000054">
    <property type="entry name" value="Glutamate receptor"/>
    <property type="match status" value="1"/>
</dbReference>
<dbReference type="GO" id="GO:0015276">
    <property type="term" value="F:ligand-gated monoatomic ion channel activity"/>
    <property type="evidence" value="ECO:0007669"/>
    <property type="project" value="InterPro"/>
</dbReference>
<comment type="similarity">
    <text evidence="2 12">Belongs to the multi antimicrobial extrusion (MATE) (TC 2.A.66.1) family.</text>
</comment>
<dbReference type="Gene3D" id="3.40.50.2300">
    <property type="match status" value="2"/>
</dbReference>
<dbReference type="InterPro" id="IPR001828">
    <property type="entry name" value="ANF_lig-bd_rcpt"/>
</dbReference>
<dbReference type="PRINTS" id="PR01176">
    <property type="entry name" value="GABABRECEPTR"/>
</dbReference>
<dbReference type="PANTHER" id="PTHR18966">
    <property type="entry name" value="IONOTROPIC GLUTAMATE RECEPTOR"/>
    <property type="match status" value="1"/>
</dbReference>
<evidence type="ECO:0000256" key="1">
    <source>
        <dbReference type="ARBA" id="ARBA00004141"/>
    </source>
</evidence>
<comment type="subcellular location">
    <subcellularLocation>
        <location evidence="1">Membrane</location>
        <topology evidence="1">Multi-pass membrane protein</topology>
    </subcellularLocation>
</comment>
<dbReference type="InterPro" id="IPR002528">
    <property type="entry name" value="MATE_fam"/>
</dbReference>
<feature type="transmembrane region" description="Helical" evidence="12">
    <location>
        <begin position="277"/>
        <end position="301"/>
    </location>
</feature>
<keyword evidence="15" id="KW-1185">Reference proteome</keyword>
<dbReference type="CDD" id="cd13132">
    <property type="entry name" value="MATE_eukaryotic"/>
    <property type="match status" value="1"/>
</dbReference>
<evidence type="ECO:0000256" key="5">
    <source>
        <dbReference type="ARBA" id="ARBA00022989"/>
    </source>
</evidence>